<keyword evidence="3" id="KW-1185">Reference proteome</keyword>
<protein>
    <submittedName>
        <fullName evidence="2">DUF2807 domain-containing protein</fullName>
    </submittedName>
</protein>
<dbReference type="Gene3D" id="2.160.20.120">
    <property type="match status" value="1"/>
</dbReference>
<evidence type="ECO:0000313" key="2">
    <source>
        <dbReference type="EMBL" id="MCB2379145.1"/>
    </source>
</evidence>
<dbReference type="RefSeq" id="WP_226187655.1">
    <property type="nucleotide sequence ID" value="NZ_JAJADQ010000008.1"/>
</dbReference>
<evidence type="ECO:0000313" key="3">
    <source>
        <dbReference type="Proteomes" id="UP001165297"/>
    </source>
</evidence>
<feature type="domain" description="Putative auto-transporter adhesin head GIN" evidence="1">
    <location>
        <begin position="36"/>
        <end position="221"/>
    </location>
</feature>
<organism evidence="2 3">
    <name type="scientific">Hymenobacter nitidus</name>
    <dbReference type="NCBI Taxonomy" id="2880929"/>
    <lineage>
        <taxon>Bacteria</taxon>
        <taxon>Pseudomonadati</taxon>
        <taxon>Bacteroidota</taxon>
        <taxon>Cytophagia</taxon>
        <taxon>Cytophagales</taxon>
        <taxon>Hymenobacteraceae</taxon>
        <taxon>Hymenobacter</taxon>
    </lineage>
</organism>
<comment type="caution">
    <text evidence="2">The sequence shown here is derived from an EMBL/GenBank/DDBJ whole genome shotgun (WGS) entry which is preliminary data.</text>
</comment>
<name>A0ABS8AIS2_9BACT</name>
<gene>
    <name evidence="2" type="ORF">LGH70_16205</name>
</gene>
<reference evidence="2" key="1">
    <citation type="submission" date="2021-10" db="EMBL/GenBank/DDBJ databases">
        <authorList>
            <person name="Dean J.D."/>
            <person name="Kim M.K."/>
            <person name="Newey C.N."/>
            <person name="Stoker T.S."/>
            <person name="Thompson D.W."/>
            <person name="Grose J.H."/>
        </authorList>
    </citation>
    <scope>NUCLEOTIDE SEQUENCE</scope>
    <source>
        <strain evidence="2">BT635</strain>
    </source>
</reference>
<dbReference type="InterPro" id="IPR021255">
    <property type="entry name" value="DUF2807"/>
</dbReference>
<proteinExistence type="predicted"/>
<dbReference type="Proteomes" id="UP001165297">
    <property type="component" value="Unassembled WGS sequence"/>
</dbReference>
<sequence length="238" mass="26060">MAAAATLLTGCGKGHELDCLKSTGDVKKERRELAPFRTLMAYDNVDVTLVQDAQTYAEVRAGENLQEDIELRVENGQLSIHNTSRCNWVRTYNTPRQVTLHVPSLRDLFLRGQGNVRTAGVFRADSLFCHLVGAGDYDLDINSKYLNLDMFELGNINLRGSAEVFTLVVGGNGSLQAGGLQTRQCYFKFNHDSNGNAYVRATDFLGGTNAGTGTLYYQGSPAQTDIKVTGKGQVVQQK</sequence>
<evidence type="ECO:0000259" key="1">
    <source>
        <dbReference type="Pfam" id="PF10988"/>
    </source>
</evidence>
<dbReference type="EMBL" id="JAJADQ010000008">
    <property type="protein sequence ID" value="MCB2379145.1"/>
    <property type="molecule type" value="Genomic_DNA"/>
</dbReference>
<accession>A0ABS8AIS2</accession>
<dbReference type="Pfam" id="PF10988">
    <property type="entry name" value="DUF2807"/>
    <property type="match status" value="1"/>
</dbReference>